<dbReference type="SUPFAM" id="SSF144091">
    <property type="entry name" value="Rhomboid-like"/>
    <property type="match status" value="1"/>
</dbReference>
<reference evidence="9 10" key="1">
    <citation type="submission" date="2014-03" db="EMBL/GenBank/DDBJ databases">
        <title>Genomics of Bifidobacteria.</title>
        <authorList>
            <person name="Ventura M."/>
            <person name="Milani C."/>
            <person name="Lugli G.A."/>
        </authorList>
    </citation>
    <scope>NUCLEOTIDE SEQUENCE [LARGE SCALE GENOMIC DNA]</scope>
    <source>
        <strain evidence="9 10">LMG 11597</strain>
    </source>
</reference>
<dbReference type="AlphaFoldDB" id="A0A087DTS5"/>
<comment type="similarity">
    <text evidence="2">Belongs to the peptidase S54 family.</text>
</comment>
<feature type="transmembrane region" description="Helical" evidence="7">
    <location>
        <begin position="14"/>
        <end position="33"/>
    </location>
</feature>
<feature type="transmembrane region" description="Helical" evidence="7">
    <location>
        <begin position="99"/>
        <end position="120"/>
    </location>
</feature>
<keyword evidence="3 7" id="KW-0812">Transmembrane</keyword>
<evidence type="ECO:0000313" key="10">
    <source>
        <dbReference type="Proteomes" id="UP000029055"/>
    </source>
</evidence>
<feature type="transmembrane region" description="Helical" evidence="7">
    <location>
        <begin position="157"/>
        <end position="173"/>
    </location>
</feature>
<dbReference type="STRING" id="77635.BISU_2126"/>
<dbReference type="GO" id="GO:0016020">
    <property type="term" value="C:membrane"/>
    <property type="evidence" value="ECO:0007669"/>
    <property type="project" value="UniProtKB-SubCell"/>
</dbReference>
<dbReference type="InterPro" id="IPR035952">
    <property type="entry name" value="Rhomboid-like_sf"/>
</dbReference>
<keyword evidence="4" id="KW-0378">Hydrolase</keyword>
<keyword evidence="5 7" id="KW-1133">Transmembrane helix</keyword>
<dbReference type="Gene3D" id="1.20.1540.10">
    <property type="entry name" value="Rhomboid-like"/>
    <property type="match status" value="1"/>
</dbReference>
<feature type="transmembrane region" description="Helical" evidence="7">
    <location>
        <begin position="126"/>
        <end position="145"/>
    </location>
</feature>
<dbReference type="eggNOG" id="COG0705">
    <property type="taxonomic scope" value="Bacteria"/>
</dbReference>
<evidence type="ECO:0000256" key="2">
    <source>
        <dbReference type="ARBA" id="ARBA00009045"/>
    </source>
</evidence>
<comment type="caution">
    <text evidence="9">The sequence shown here is derived from an EMBL/GenBank/DDBJ whole genome shotgun (WGS) entry which is preliminary data.</text>
</comment>
<dbReference type="PANTHER" id="PTHR43731">
    <property type="entry name" value="RHOMBOID PROTEASE"/>
    <property type="match status" value="1"/>
</dbReference>
<evidence type="ECO:0000256" key="1">
    <source>
        <dbReference type="ARBA" id="ARBA00004141"/>
    </source>
</evidence>
<protein>
    <submittedName>
        <fullName evidence="9">Membrane protein</fullName>
    </submittedName>
</protein>
<evidence type="ECO:0000259" key="8">
    <source>
        <dbReference type="Pfam" id="PF01694"/>
    </source>
</evidence>
<feature type="transmembrane region" description="Helical" evidence="7">
    <location>
        <begin position="208"/>
        <end position="230"/>
    </location>
</feature>
<gene>
    <name evidence="9" type="ORF">BISU_2126</name>
</gene>
<feature type="domain" description="Peptidase S54 rhomboid" evidence="8">
    <location>
        <begin position="59"/>
        <end position="194"/>
    </location>
</feature>
<evidence type="ECO:0000256" key="6">
    <source>
        <dbReference type="ARBA" id="ARBA00023136"/>
    </source>
</evidence>
<feature type="transmembrane region" description="Helical" evidence="7">
    <location>
        <begin position="179"/>
        <end position="196"/>
    </location>
</feature>
<sequence>MRSIRYDWHHGGPVVTQAIIALCAAAWVLEVVLRYLSPALYVNVVGGGLYAPYLAISHPWSWLTSLFLHAQNPMHVGFNMLALWSVGPTLERLMGHWHYLALYLISGLGGAAGLSLWAWLRSDWSVSAYGASGALFGLFAALLIVYRRMGIELRSMLIWMAINFAMPLVIPNVAWQSHVGGFVVGGLLAALLVSRVPGLQHASMHTRMWVYGGAIAAVLAVIIVVCARGAV</sequence>
<keyword evidence="10" id="KW-1185">Reference proteome</keyword>
<name>A0A087DTS5_9BIFI</name>
<dbReference type="EMBL" id="JGZR01000016">
    <property type="protein sequence ID" value="KFI98925.1"/>
    <property type="molecule type" value="Genomic_DNA"/>
</dbReference>
<dbReference type="Proteomes" id="UP000029055">
    <property type="component" value="Unassembled WGS sequence"/>
</dbReference>
<dbReference type="GO" id="GO:0004252">
    <property type="term" value="F:serine-type endopeptidase activity"/>
    <property type="evidence" value="ECO:0007669"/>
    <property type="project" value="InterPro"/>
</dbReference>
<dbReference type="PANTHER" id="PTHR43731:SF14">
    <property type="entry name" value="PRESENILIN-ASSOCIATED RHOMBOID-LIKE PROTEIN, MITOCHONDRIAL"/>
    <property type="match status" value="1"/>
</dbReference>
<evidence type="ECO:0000256" key="4">
    <source>
        <dbReference type="ARBA" id="ARBA00022801"/>
    </source>
</evidence>
<evidence type="ECO:0000313" key="9">
    <source>
        <dbReference type="EMBL" id="KFI98925.1"/>
    </source>
</evidence>
<keyword evidence="6 7" id="KW-0472">Membrane</keyword>
<feature type="transmembrane region" description="Helical" evidence="7">
    <location>
        <begin position="40"/>
        <end position="60"/>
    </location>
</feature>
<evidence type="ECO:0000256" key="3">
    <source>
        <dbReference type="ARBA" id="ARBA00022692"/>
    </source>
</evidence>
<evidence type="ECO:0000256" key="7">
    <source>
        <dbReference type="SAM" id="Phobius"/>
    </source>
</evidence>
<proteinExistence type="inferred from homology"/>
<dbReference type="InterPro" id="IPR050925">
    <property type="entry name" value="Rhomboid_protease_S54"/>
</dbReference>
<dbReference type="InterPro" id="IPR022764">
    <property type="entry name" value="Peptidase_S54_rhomboid_dom"/>
</dbReference>
<evidence type="ECO:0000256" key="5">
    <source>
        <dbReference type="ARBA" id="ARBA00022989"/>
    </source>
</evidence>
<comment type="subcellular location">
    <subcellularLocation>
        <location evidence="1">Membrane</location>
        <topology evidence="1">Multi-pass membrane protein</topology>
    </subcellularLocation>
</comment>
<accession>A0A087DTS5</accession>
<feature type="transmembrane region" description="Helical" evidence="7">
    <location>
        <begin position="66"/>
        <end position="87"/>
    </location>
</feature>
<organism evidence="9 10">
    <name type="scientific">Bifidobacterium subtile</name>
    <dbReference type="NCBI Taxonomy" id="77635"/>
    <lineage>
        <taxon>Bacteria</taxon>
        <taxon>Bacillati</taxon>
        <taxon>Actinomycetota</taxon>
        <taxon>Actinomycetes</taxon>
        <taxon>Bifidobacteriales</taxon>
        <taxon>Bifidobacteriaceae</taxon>
        <taxon>Bifidobacterium</taxon>
    </lineage>
</organism>
<dbReference type="Pfam" id="PF01694">
    <property type="entry name" value="Rhomboid"/>
    <property type="match status" value="1"/>
</dbReference>